<dbReference type="Proteomes" id="UP000750711">
    <property type="component" value="Unassembled WGS sequence"/>
</dbReference>
<dbReference type="Pfam" id="PF21436">
    <property type="entry name" value="STT3-PglB_core"/>
    <property type="match status" value="1"/>
</dbReference>
<feature type="domain" description="Oligosaccharyl transferase STT3 N-terminal" evidence="22">
    <location>
        <begin position="232"/>
        <end position="384"/>
    </location>
</feature>
<feature type="compositionally biased region" description="Basic and acidic residues" evidence="20">
    <location>
        <begin position="708"/>
        <end position="717"/>
    </location>
</feature>
<evidence type="ECO:0000259" key="23">
    <source>
        <dbReference type="Pfam" id="PF21436"/>
    </source>
</evidence>
<proteinExistence type="inferred from homology"/>
<evidence type="ECO:0000256" key="9">
    <source>
        <dbReference type="ARBA" id="ARBA00022692"/>
    </source>
</evidence>
<dbReference type="AlphaFoldDB" id="A0A9P8RS96"/>
<keyword evidence="13 21" id="KW-1133">Transmembrane helix</keyword>
<evidence type="ECO:0000256" key="6">
    <source>
        <dbReference type="ARBA" id="ARBA00012605"/>
    </source>
</evidence>
<comment type="cofactor">
    <cofactor evidence="1">
        <name>Mn(2+)</name>
        <dbReference type="ChEBI" id="CHEBI:29035"/>
    </cofactor>
</comment>
<evidence type="ECO:0000256" key="16">
    <source>
        <dbReference type="ARBA" id="ARBA00023211"/>
    </source>
</evidence>
<evidence type="ECO:0000256" key="12">
    <source>
        <dbReference type="ARBA" id="ARBA00022842"/>
    </source>
</evidence>
<keyword evidence="9 21" id="KW-0812">Transmembrane</keyword>
<evidence type="ECO:0000259" key="22">
    <source>
        <dbReference type="Pfam" id="PF02516"/>
    </source>
</evidence>
<feature type="transmembrane region" description="Helical" evidence="21">
    <location>
        <begin position="103"/>
        <end position="123"/>
    </location>
</feature>
<reference evidence="24" key="1">
    <citation type="submission" date="2021-03" db="EMBL/GenBank/DDBJ databases">
        <title>Comparative genomics and phylogenomic investigation of the class Geoglossomycetes provide insights into ecological specialization and systematics.</title>
        <authorList>
            <person name="Melie T."/>
            <person name="Pirro S."/>
            <person name="Miller A.N."/>
            <person name="Quandt A."/>
        </authorList>
    </citation>
    <scope>NUCLEOTIDE SEQUENCE</scope>
    <source>
        <strain evidence="24">CAQ_001_2017</strain>
    </source>
</reference>
<keyword evidence="11" id="KW-0256">Endoplasmic reticulum</keyword>
<evidence type="ECO:0000256" key="2">
    <source>
        <dbReference type="ARBA" id="ARBA00001946"/>
    </source>
</evidence>
<comment type="catalytic activity">
    <reaction evidence="17">
        <text>a di-trans,poly-cis-dolichyl diphosphooligosaccharide + L-asparaginyl-[protein] = N(4)-(oligosaccharide-(1-&gt;4)-N-acetyl-beta-D-glucosaminyl-(1-&gt;4)-N-acetyl-beta-D-glucosaminyl)-L-asparaginyl-[protein] + a di-trans,poly-cis-dolichyl diphosphate + H(+)</text>
        <dbReference type="Rhea" id="RHEA:22980"/>
        <dbReference type="Rhea" id="RHEA-COMP:12804"/>
        <dbReference type="Rhea" id="RHEA-COMP:12805"/>
        <dbReference type="Rhea" id="RHEA-COMP:19506"/>
        <dbReference type="Rhea" id="RHEA-COMP:19509"/>
        <dbReference type="ChEBI" id="CHEBI:15378"/>
        <dbReference type="ChEBI" id="CHEBI:50347"/>
        <dbReference type="ChEBI" id="CHEBI:57497"/>
        <dbReference type="ChEBI" id="CHEBI:57570"/>
        <dbReference type="ChEBI" id="CHEBI:132529"/>
        <dbReference type="EC" id="2.4.99.18"/>
    </reaction>
</comment>
<dbReference type="PANTHER" id="PTHR13872">
    <property type="entry name" value="DOLICHYL-DIPHOSPHOOLIGOSACCHARIDE--PROTEIN GLYCOSYLTRANSFERASE SUBUNIT"/>
    <property type="match status" value="1"/>
</dbReference>
<keyword evidence="7" id="KW-0328">Glycosyltransferase</keyword>
<evidence type="ECO:0000256" key="19">
    <source>
        <dbReference type="ARBA" id="ARBA00067960"/>
    </source>
</evidence>
<keyword evidence="16" id="KW-0464">Manganese</keyword>
<feature type="transmembrane region" description="Helical" evidence="21">
    <location>
        <begin position="159"/>
        <end position="175"/>
    </location>
</feature>
<comment type="similarity">
    <text evidence="5">Belongs to the STT3 family.</text>
</comment>
<name>A0A9P8RS96_9PEZI</name>
<dbReference type="GO" id="GO:0008250">
    <property type="term" value="C:oligosaccharyltransferase complex"/>
    <property type="evidence" value="ECO:0007669"/>
    <property type="project" value="UniProtKB-ARBA"/>
</dbReference>
<dbReference type="GO" id="GO:0004579">
    <property type="term" value="F:dolichyl-diphosphooligosaccharide-protein glycotransferase activity"/>
    <property type="evidence" value="ECO:0007669"/>
    <property type="project" value="UniProtKB-EC"/>
</dbReference>
<dbReference type="EC" id="2.4.99.18" evidence="6"/>
<feature type="transmembrane region" description="Helical" evidence="21">
    <location>
        <begin position="458"/>
        <end position="479"/>
    </location>
</feature>
<keyword evidence="14 21" id="KW-0472">Membrane</keyword>
<comment type="function">
    <text evidence="18">Catalytic subunit of the oligosaccharyl transferase (OST) complex that catalyzes the initial transfer of a defined glycan (Glc(3)Man(9)GlcNAc(2) in eukaryotes) from the lipid carrier dolichol-pyrophosphate to an asparagine residue within an Asn-X-Ser/Thr consensus motif in nascent polypeptide chains, the first step in protein N-glycosylation. N-glycosylation occurs cotranslationally and the complex associates with the Sec61 complex at the channel-forming translocon complex that mediates protein translocation across the endoplasmic reticulum (ER). All subunits are required for a maximal enzyme activity. This subunit contains the active site and the acceptor peptide and donor lipid-linked oligosaccharide (LLO) binding pockets.</text>
</comment>
<protein>
    <recommendedName>
        <fullName evidence="19">Dolichyl-diphosphooligosaccharide--protein glycosyltransferase subunit STT3</fullName>
        <ecNumber evidence="6">2.4.99.18</ecNumber>
    </recommendedName>
</protein>
<dbReference type="Pfam" id="PF02516">
    <property type="entry name" value="STT3"/>
    <property type="match status" value="2"/>
</dbReference>
<dbReference type="GO" id="GO:0046872">
    <property type="term" value="F:metal ion binding"/>
    <property type="evidence" value="ECO:0007669"/>
    <property type="project" value="UniProtKB-KW"/>
</dbReference>
<gene>
    <name evidence="24" type="primary">STT3</name>
    <name evidence="24" type="ORF">GP486_001822</name>
</gene>
<evidence type="ECO:0000256" key="13">
    <source>
        <dbReference type="ARBA" id="ARBA00022989"/>
    </source>
</evidence>
<dbReference type="InterPro" id="IPR048307">
    <property type="entry name" value="STT3_N"/>
</dbReference>
<keyword evidence="12" id="KW-0460">Magnesium</keyword>
<comment type="pathway">
    <text evidence="4">Protein modification; protein glycosylation.</text>
</comment>
<evidence type="ECO:0000313" key="24">
    <source>
        <dbReference type="EMBL" id="KAH0564793.1"/>
    </source>
</evidence>
<dbReference type="InterPro" id="IPR003674">
    <property type="entry name" value="Oligo_trans_STT3"/>
</dbReference>
<feature type="domain" description="STT3/PglB/AglB core" evidence="23">
    <location>
        <begin position="522"/>
        <end position="571"/>
    </location>
</feature>
<evidence type="ECO:0000256" key="21">
    <source>
        <dbReference type="SAM" id="Phobius"/>
    </source>
</evidence>
<evidence type="ECO:0000256" key="10">
    <source>
        <dbReference type="ARBA" id="ARBA00022723"/>
    </source>
</evidence>
<keyword evidence="8 24" id="KW-0808">Transferase</keyword>
<feature type="transmembrane region" description="Helical" evidence="21">
    <location>
        <begin position="265"/>
        <end position="291"/>
    </location>
</feature>
<evidence type="ECO:0000313" key="25">
    <source>
        <dbReference type="Proteomes" id="UP000750711"/>
    </source>
</evidence>
<dbReference type="GO" id="GO:0018279">
    <property type="term" value="P:protein N-linked glycosylation via asparagine"/>
    <property type="evidence" value="ECO:0007669"/>
    <property type="project" value="TreeGrafter"/>
</dbReference>
<evidence type="ECO:0000256" key="5">
    <source>
        <dbReference type="ARBA" id="ARBA00010810"/>
    </source>
</evidence>
<feature type="transmembrane region" description="Helical" evidence="21">
    <location>
        <begin position="353"/>
        <end position="371"/>
    </location>
</feature>
<feature type="transmembrane region" description="Helical" evidence="21">
    <location>
        <begin position="129"/>
        <end position="147"/>
    </location>
</feature>
<comment type="subcellular location">
    <subcellularLocation>
        <location evidence="3">Endoplasmic reticulum membrane</location>
        <topology evidence="3">Multi-pass membrane protein</topology>
    </subcellularLocation>
</comment>
<accession>A0A9P8RS96</accession>
<keyword evidence="15" id="KW-0325">Glycoprotein</keyword>
<dbReference type="FunFam" id="3.40.50.12610:FF:000001">
    <property type="entry name" value="Dolichyl-diphosphooligosaccharide--protein glycosyltransferase subunit STT3B"/>
    <property type="match status" value="1"/>
</dbReference>
<comment type="cofactor">
    <cofactor evidence="2">
        <name>Mg(2+)</name>
        <dbReference type="ChEBI" id="CHEBI:18420"/>
    </cofactor>
</comment>
<evidence type="ECO:0000256" key="7">
    <source>
        <dbReference type="ARBA" id="ARBA00022676"/>
    </source>
</evidence>
<dbReference type="Gene3D" id="3.40.50.12610">
    <property type="match status" value="1"/>
</dbReference>
<organism evidence="24 25">
    <name type="scientific">Trichoglossum hirsutum</name>
    <dbReference type="NCBI Taxonomy" id="265104"/>
    <lineage>
        <taxon>Eukaryota</taxon>
        <taxon>Fungi</taxon>
        <taxon>Dikarya</taxon>
        <taxon>Ascomycota</taxon>
        <taxon>Pezizomycotina</taxon>
        <taxon>Geoglossomycetes</taxon>
        <taxon>Geoglossales</taxon>
        <taxon>Geoglossaceae</taxon>
        <taxon>Trichoglossum</taxon>
    </lineage>
</organism>
<evidence type="ECO:0000256" key="1">
    <source>
        <dbReference type="ARBA" id="ARBA00001936"/>
    </source>
</evidence>
<feature type="transmembrane region" description="Helical" evidence="21">
    <location>
        <begin position="75"/>
        <end position="91"/>
    </location>
</feature>
<keyword evidence="25" id="KW-1185">Reference proteome</keyword>
<evidence type="ECO:0000256" key="3">
    <source>
        <dbReference type="ARBA" id="ARBA00004477"/>
    </source>
</evidence>
<evidence type="ECO:0000256" key="15">
    <source>
        <dbReference type="ARBA" id="ARBA00023180"/>
    </source>
</evidence>
<evidence type="ECO:0000256" key="4">
    <source>
        <dbReference type="ARBA" id="ARBA00004922"/>
    </source>
</evidence>
<evidence type="ECO:0000256" key="18">
    <source>
        <dbReference type="ARBA" id="ARBA00059243"/>
    </source>
</evidence>
<feature type="domain" description="Oligosaccharyl transferase STT3 N-terminal" evidence="22">
    <location>
        <begin position="29"/>
        <end position="231"/>
    </location>
</feature>
<dbReference type="GO" id="GO:0043687">
    <property type="term" value="P:post-translational protein modification"/>
    <property type="evidence" value="ECO:0007669"/>
    <property type="project" value="TreeGrafter"/>
</dbReference>
<dbReference type="InterPro" id="IPR048999">
    <property type="entry name" value="STT3-PglB_core"/>
</dbReference>
<evidence type="ECO:0000256" key="20">
    <source>
        <dbReference type="SAM" id="MobiDB-lite"/>
    </source>
</evidence>
<feature type="transmembrane region" description="Helical" evidence="21">
    <location>
        <begin position="377"/>
        <end position="399"/>
    </location>
</feature>
<evidence type="ECO:0000256" key="11">
    <source>
        <dbReference type="ARBA" id="ARBA00022824"/>
    </source>
</evidence>
<feature type="transmembrane region" description="Helical" evidence="21">
    <location>
        <begin position="326"/>
        <end position="346"/>
    </location>
</feature>
<feature type="region of interest" description="Disordered" evidence="20">
    <location>
        <begin position="707"/>
        <end position="728"/>
    </location>
</feature>
<comment type="caution">
    <text evidence="24">The sequence shown here is derived from an EMBL/GenBank/DDBJ whole genome shotgun (WGS) entry which is preliminary data.</text>
</comment>
<keyword evidence="10" id="KW-0479">Metal-binding</keyword>
<evidence type="ECO:0000256" key="17">
    <source>
        <dbReference type="ARBA" id="ARBA00048829"/>
    </source>
</evidence>
<dbReference type="PANTHER" id="PTHR13872:SF1">
    <property type="entry name" value="DOLICHYL-DIPHOSPHOOLIGOSACCHARIDE--PROTEIN GLYCOSYLTRANSFERASE SUBUNIT STT3B"/>
    <property type="match status" value="1"/>
</dbReference>
<sequence>MANSAVDPFLQGTTGRNTRGLLRLIILWFESIIHEFDPWFNFRATKYLVQHGFYSFWDWFDDRTWHPLGRVTGGTLYPGLMVTSGAIYNVLRLLSMPVDIRNICVLLAPAFSGLTALATYLLTSELSPSPSAGLLAAAFMGIAPGYISRSVAGSYDNEAIAIFLLVFTFYLWIKALKLGSAFWGALTALFYFYMVSAWGGYVFITNLIPLHAFVLIAMGRYSPRLYVSYTTCEHMSSLGVFGLLQLVGFVEFIRQQVPSKQFQTLLQSLIVAIFLVSVGILVLLTVAGVIAPWSGRFYSLWDTGYAKIHIPIIASVSEHQPTAWPAFFFDLNFLIWLFPAGVYLCFRTLKDEHVFVVIYSILASYFAGVMVRLMLTLTPVVCVAAALALSYILDTYLVMDSPSAEAYVNDRTKANSTTSGAATSVSVQQRKASSSTASESLRSTQDPLIGIYSSKSKLSIAVVISTYLLLFVLHCTWVTSNAYSSPSVVLASRLPDGSQHIIDDYREAYQWLRQNTPNDAKIMSWWDYGYQIGGMADRATLVDNNTWNNTHIATVGKAMSSREEVSYPILRQHDVDYVLVVFGGVLGYSGDDINKFLWMVRIAEGVWPDEVKERNFFTDRGEYRVDDEATPTMKNSLMYKMSYYNYNALFPPGQARDRVRNSRLPAEGPRLNTLEEAFTSENWIIRIYKVKDLDNVGRDHASAVAFEKGSRKKETTSKRRAARVLRVE</sequence>
<feature type="compositionally biased region" description="Basic residues" evidence="20">
    <location>
        <begin position="718"/>
        <end position="728"/>
    </location>
</feature>
<evidence type="ECO:0000256" key="8">
    <source>
        <dbReference type="ARBA" id="ARBA00022679"/>
    </source>
</evidence>
<dbReference type="EMBL" id="JAGHQM010000178">
    <property type="protein sequence ID" value="KAH0564793.1"/>
    <property type="molecule type" value="Genomic_DNA"/>
</dbReference>
<evidence type="ECO:0000256" key="14">
    <source>
        <dbReference type="ARBA" id="ARBA00023136"/>
    </source>
</evidence>